<comment type="similarity">
    <text evidence="2">Belongs to the UPF0126 family.</text>
</comment>
<evidence type="ECO:0000256" key="4">
    <source>
        <dbReference type="ARBA" id="ARBA00022692"/>
    </source>
</evidence>
<keyword evidence="3" id="KW-1003">Cell membrane</keyword>
<protein>
    <submittedName>
        <fullName evidence="9">TRIC cation channel family protein</fullName>
    </submittedName>
</protein>
<feature type="transmembrane region" description="Helical" evidence="7">
    <location>
        <begin position="76"/>
        <end position="92"/>
    </location>
</feature>
<accession>A0ABV1IET9</accession>
<dbReference type="InterPro" id="IPR005115">
    <property type="entry name" value="Gly_transporter"/>
</dbReference>
<comment type="subcellular location">
    <subcellularLocation>
        <location evidence="1">Cell membrane</location>
        <topology evidence="1">Multi-pass membrane protein</topology>
    </subcellularLocation>
</comment>
<evidence type="ECO:0000256" key="6">
    <source>
        <dbReference type="ARBA" id="ARBA00023136"/>
    </source>
</evidence>
<comment type="caution">
    <text evidence="9">The sequence shown here is derived from an EMBL/GenBank/DDBJ whole genome shotgun (WGS) entry which is preliminary data.</text>
</comment>
<feature type="domain" description="Glycine transporter" evidence="8">
    <location>
        <begin position="19"/>
        <end position="92"/>
    </location>
</feature>
<feature type="domain" description="Glycine transporter" evidence="8">
    <location>
        <begin position="105"/>
        <end position="178"/>
    </location>
</feature>
<dbReference type="Proteomes" id="UP001478817">
    <property type="component" value="Unassembled WGS sequence"/>
</dbReference>
<dbReference type="PANTHER" id="PTHR30506:SF3">
    <property type="entry name" value="UPF0126 INNER MEMBRANE PROTEIN YADS-RELATED"/>
    <property type="match status" value="1"/>
</dbReference>
<name>A0ABV1IET9_9ACTN</name>
<keyword evidence="6 7" id="KW-0472">Membrane</keyword>
<feature type="transmembrane region" description="Helical" evidence="7">
    <location>
        <begin position="12"/>
        <end position="36"/>
    </location>
</feature>
<evidence type="ECO:0000313" key="10">
    <source>
        <dbReference type="Proteomes" id="UP001478817"/>
    </source>
</evidence>
<evidence type="ECO:0000256" key="3">
    <source>
        <dbReference type="ARBA" id="ARBA00022475"/>
    </source>
</evidence>
<dbReference type="Pfam" id="PF03458">
    <property type="entry name" value="Gly_transporter"/>
    <property type="match status" value="2"/>
</dbReference>
<keyword evidence="5 7" id="KW-1133">Transmembrane helix</keyword>
<dbReference type="RefSeq" id="WP_349181893.1">
    <property type="nucleotide sequence ID" value="NZ_JBBNGS010000004.1"/>
</dbReference>
<evidence type="ECO:0000256" key="2">
    <source>
        <dbReference type="ARBA" id="ARBA00008193"/>
    </source>
</evidence>
<evidence type="ECO:0000256" key="1">
    <source>
        <dbReference type="ARBA" id="ARBA00004651"/>
    </source>
</evidence>
<feature type="transmembrane region" description="Helical" evidence="7">
    <location>
        <begin position="122"/>
        <end position="142"/>
    </location>
</feature>
<gene>
    <name evidence="9" type="ORF">AAAT05_03520</name>
</gene>
<dbReference type="EMBL" id="JBBNGS010000004">
    <property type="protein sequence ID" value="MEQ2637409.1"/>
    <property type="molecule type" value="Genomic_DNA"/>
</dbReference>
<evidence type="ECO:0000256" key="5">
    <source>
        <dbReference type="ARBA" id="ARBA00022989"/>
    </source>
</evidence>
<keyword evidence="10" id="KW-1185">Reference proteome</keyword>
<reference evidence="9 10" key="1">
    <citation type="submission" date="2024-04" db="EMBL/GenBank/DDBJ databases">
        <title>Human intestinal bacterial collection.</title>
        <authorList>
            <person name="Pauvert C."/>
            <person name="Hitch T.C.A."/>
            <person name="Clavel T."/>
        </authorList>
    </citation>
    <scope>NUCLEOTIDE SEQUENCE [LARGE SCALE GENOMIC DNA]</scope>
    <source>
        <strain evidence="9 10">CLA-AA-H197</strain>
    </source>
</reference>
<keyword evidence="4 7" id="KW-0812">Transmembrane</keyword>
<evidence type="ECO:0000313" key="9">
    <source>
        <dbReference type="EMBL" id="MEQ2637409.1"/>
    </source>
</evidence>
<feature type="transmembrane region" description="Helical" evidence="7">
    <location>
        <begin position="163"/>
        <end position="181"/>
    </location>
</feature>
<evidence type="ECO:0000256" key="7">
    <source>
        <dbReference type="SAM" id="Phobius"/>
    </source>
</evidence>
<organism evidence="9 10">
    <name type="scientific">Paratractidigestivibacter faecalis</name>
    <dbReference type="NCBI Taxonomy" id="2292441"/>
    <lineage>
        <taxon>Bacteria</taxon>
        <taxon>Bacillati</taxon>
        <taxon>Actinomycetota</taxon>
        <taxon>Coriobacteriia</taxon>
        <taxon>Coriobacteriales</taxon>
        <taxon>Atopobiaceae</taxon>
        <taxon>Paratractidigestivibacter</taxon>
    </lineage>
</organism>
<evidence type="ECO:0000259" key="8">
    <source>
        <dbReference type="Pfam" id="PF03458"/>
    </source>
</evidence>
<feature type="transmembrane region" description="Helical" evidence="7">
    <location>
        <begin position="43"/>
        <end position="64"/>
    </location>
</feature>
<dbReference type="PANTHER" id="PTHR30506">
    <property type="entry name" value="INNER MEMBRANE PROTEIN"/>
    <property type="match status" value="1"/>
</dbReference>
<proteinExistence type="inferred from homology"/>
<sequence length="240" mass="25440">MPDFFEYLSPNVAVSLPAWLDLASVAVGGLTGALVARERRLDPIGFIGLSMLCGLGGGLIRDMAMQSGGVYMLDNPYAIPAAVLIGLVAFLFPGPFARIPNLIEWVDIISVGLFALGGTDKAIVHGLLPISAVLMGTLTGVGGGMLRDVFLGDVPGIFKPSNFYAVCAVAGSAVYYVLVMFLGANKYLAAILLMAVTVGLRRWSLSVGVTTPADVNLVPQLKRLARTAHVTRTHQRRKQK</sequence>